<keyword evidence="1" id="KW-0805">Transcription regulation</keyword>
<keyword evidence="2" id="KW-0238">DNA-binding</keyword>
<evidence type="ECO:0000313" key="6">
    <source>
        <dbReference type="Proteomes" id="UP000310406"/>
    </source>
</evidence>
<proteinExistence type="predicted"/>
<dbReference type="PANTHER" id="PTHR33204">
    <property type="entry name" value="TRANSCRIPTIONAL REGULATOR, MARR FAMILY"/>
    <property type="match status" value="1"/>
</dbReference>
<organism evidence="5 6">
    <name type="scientific">Flagellimonas alvinocaridis</name>
    <dbReference type="NCBI Taxonomy" id="2530200"/>
    <lineage>
        <taxon>Bacteria</taxon>
        <taxon>Pseudomonadati</taxon>
        <taxon>Bacteroidota</taxon>
        <taxon>Flavobacteriia</taxon>
        <taxon>Flavobacteriales</taxon>
        <taxon>Flavobacteriaceae</taxon>
        <taxon>Flagellimonas</taxon>
    </lineage>
</organism>
<evidence type="ECO:0000313" key="5">
    <source>
        <dbReference type="EMBL" id="THV61581.1"/>
    </source>
</evidence>
<protein>
    <submittedName>
        <fullName evidence="5">Transcriptional regulator</fullName>
    </submittedName>
</protein>
<evidence type="ECO:0000256" key="3">
    <source>
        <dbReference type="ARBA" id="ARBA00023163"/>
    </source>
</evidence>
<dbReference type="SUPFAM" id="SSF46785">
    <property type="entry name" value="Winged helix' DNA-binding domain"/>
    <property type="match status" value="1"/>
</dbReference>
<reference evidence="5 6" key="1">
    <citation type="submission" date="2019-03" db="EMBL/GenBank/DDBJ databases">
        <title>Muricauda SCR12 sp.nov, a marine bacterium isolated from Pacific Ocean:the Okinawa trough.</title>
        <authorList>
            <person name="Liu L."/>
        </authorList>
    </citation>
    <scope>NUCLEOTIDE SEQUENCE [LARGE SCALE GENOMIC DNA]</scope>
    <source>
        <strain evidence="5 6">SCR12</strain>
    </source>
</reference>
<dbReference type="EMBL" id="SNTZ01000001">
    <property type="protein sequence ID" value="THV61581.1"/>
    <property type="molecule type" value="Genomic_DNA"/>
</dbReference>
<evidence type="ECO:0000259" key="4">
    <source>
        <dbReference type="PROSITE" id="PS51118"/>
    </source>
</evidence>
<keyword evidence="6" id="KW-1185">Reference proteome</keyword>
<comment type="caution">
    <text evidence="5">The sequence shown here is derived from an EMBL/GenBank/DDBJ whole genome shotgun (WGS) entry which is preliminary data.</text>
</comment>
<dbReference type="CDD" id="cd00090">
    <property type="entry name" value="HTH_ARSR"/>
    <property type="match status" value="1"/>
</dbReference>
<name>A0A4S8RUL7_9FLAO</name>
<accession>A0A4S8RUL7</accession>
<dbReference type="PANTHER" id="PTHR33204:SF37">
    <property type="entry name" value="HTH-TYPE TRANSCRIPTIONAL REGULATOR YODB"/>
    <property type="match status" value="1"/>
</dbReference>
<feature type="domain" description="HTH hxlR-type" evidence="4">
    <location>
        <begin position="17"/>
        <end position="108"/>
    </location>
</feature>
<dbReference type="AlphaFoldDB" id="A0A4S8RUL7"/>
<dbReference type="Pfam" id="PF01638">
    <property type="entry name" value="HxlR"/>
    <property type="match status" value="1"/>
</dbReference>
<dbReference type="OrthoDB" id="8904061at2"/>
<dbReference type="InterPro" id="IPR011991">
    <property type="entry name" value="ArsR-like_HTH"/>
</dbReference>
<dbReference type="InterPro" id="IPR036390">
    <property type="entry name" value="WH_DNA-bd_sf"/>
</dbReference>
<dbReference type="GO" id="GO:0003677">
    <property type="term" value="F:DNA binding"/>
    <property type="evidence" value="ECO:0007669"/>
    <property type="project" value="UniProtKB-KW"/>
</dbReference>
<dbReference type="InterPro" id="IPR002577">
    <property type="entry name" value="HTH_HxlR"/>
</dbReference>
<dbReference type="InterPro" id="IPR036388">
    <property type="entry name" value="WH-like_DNA-bd_sf"/>
</dbReference>
<gene>
    <name evidence="5" type="ORF">EZV76_04425</name>
</gene>
<keyword evidence="3" id="KW-0804">Transcription</keyword>
<dbReference type="Proteomes" id="UP000310406">
    <property type="component" value="Unassembled WGS sequence"/>
</dbReference>
<dbReference type="Gene3D" id="1.10.10.10">
    <property type="entry name" value="Winged helix-like DNA-binding domain superfamily/Winged helix DNA-binding domain"/>
    <property type="match status" value="1"/>
</dbReference>
<evidence type="ECO:0000256" key="2">
    <source>
        <dbReference type="ARBA" id="ARBA00023125"/>
    </source>
</evidence>
<evidence type="ECO:0000256" key="1">
    <source>
        <dbReference type="ARBA" id="ARBA00023015"/>
    </source>
</evidence>
<dbReference type="GO" id="GO:0006355">
    <property type="term" value="P:regulation of DNA-templated transcription"/>
    <property type="evidence" value="ECO:0007669"/>
    <property type="project" value="UniProtKB-ARBA"/>
</dbReference>
<sequence length="114" mass="13050">MKIPVPGQPVRGSKTGQPIMALLDLLGRSWAMGIIWHLYSGPSTFRDLQDYCESISPNTLNTRLKELRECHLITRTMDGYSLTEQGVELFELLKPMGSWARHNWAKSFENDNQK</sequence>
<dbReference type="RefSeq" id="WP_136565356.1">
    <property type="nucleotide sequence ID" value="NZ_SNTZ01000001.1"/>
</dbReference>
<dbReference type="PROSITE" id="PS51118">
    <property type="entry name" value="HTH_HXLR"/>
    <property type="match status" value="1"/>
</dbReference>